<dbReference type="EMBL" id="BT134277">
    <property type="protein sequence ID" value="AFK34072.1"/>
    <property type="molecule type" value="mRNA"/>
</dbReference>
<proteinExistence type="evidence at transcript level"/>
<sequence>MSRPVLVASFFPGKGGKEASHVPGGYCTTSVFQILWDSGAVKEIDVARFQWSCFTPSKISVFPDLRQCNHILPPIMTLVSLKGERINSH</sequence>
<dbReference type="AlphaFoldDB" id="I3S1D0"/>
<name>I3S1D0_LOTJA</name>
<evidence type="ECO:0000313" key="1">
    <source>
        <dbReference type="EMBL" id="AFK34072.1"/>
    </source>
</evidence>
<dbReference type="GeneID" id="130744793"/>
<protein>
    <submittedName>
        <fullName evidence="1">Uncharacterized protein</fullName>
    </submittedName>
</protein>
<accession>I3S1D0</accession>
<dbReference type="KEGG" id="lja:130744793"/>
<dbReference type="RefSeq" id="XP_057452930.1">
    <property type="nucleotide sequence ID" value="XM_057596947.1"/>
</dbReference>
<organism evidence="1">
    <name type="scientific">Lotus japonicus</name>
    <name type="common">Lotus corniculatus var. japonicus</name>
    <dbReference type="NCBI Taxonomy" id="34305"/>
    <lineage>
        <taxon>Eukaryota</taxon>
        <taxon>Viridiplantae</taxon>
        <taxon>Streptophyta</taxon>
        <taxon>Embryophyta</taxon>
        <taxon>Tracheophyta</taxon>
        <taxon>Spermatophyta</taxon>
        <taxon>Magnoliopsida</taxon>
        <taxon>eudicotyledons</taxon>
        <taxon>Gunneridae</taxon>
        <taxon>Pentapetalae</taxon>
        <taxon>rosids</taxon>
        <taxon>fabids</taxon>
        <taxon>Fabales</taxon>
        <taxon>Fabaceae</taxon>
        <taxon>Papilionoideae</taxon>
        <taxon>50 kb inversion clade</taxon>
        <taxon>NPAAA clade</taxon>
        <taxon>Hologalegina</taxon>
        <taxon>robinioid clade</taxon>
        <taxon>Loteae</taxon>
        <taxon>Lotus</taxon>
    </lineage>
</organism>
<reference evidence="1" key="1">
    <citation type="submission" date="2012-05" db="EMBL/GenBank/DDBJ databases">
        <authorList>
            <person name="Krishnakumar V."/>
            <person name="Cheung F."/>
            <person name="Xiao Y."/>
            <person name="Chan A."/>
            <person name="Moskal W.A."/>
            <person name="Town C.D."/>
        </authorList>
    </citation>
    <scope>NUCLEOTIDE SEQUENCE</scope>
</reference>